<evidence type="ECO:0000313" key="2">
    <source>
        <dbReference type="EMBL" id="MUN40382.1"/>
    </source>
</evidence>
<evidence type="ECO:0000256" key="1">
    <source>
        <dbReference type="SAM" id="MobiDB-lite"/>
    </source>
</evidence>
<dbReference type="AlphaFoldDB" id="A0A7K1L7G7"/>
<comment type="caution">
    <text evidence="2">The sequence shown here is derived from an EMBL/GenBank/DDBJ whole genome shotgun (WGS) entry which is preliminary data.</text>
</comment>
<proteinExistence type="predicted"/>
<dbReference type="GO" id="GO:0004658">
    <property type="term" value="F:propionyl-CoA carboxylase activity"/>
    <property type="evidence" value="ECO:0007669"/>
    <property type="project" value="InterPro"/>
</dbReference>
<organism evidence="2 3">
    <name type="scientific">Actinomadura litoris</name>
    <dbReference type="NCBI Taxonomy" id="2678616"/>
    <lineage>
        <taxon>Bacteria</taxon>
        <taxon>Bacillati</taxon>
        <taxon>Actinomycetota</taxon>
        <taxon>Actinomycetes</taxon>
        <taxon>Streptosporangiales</taxon>
        <taxon>Thermomonosporaceae</taxon>
        <taxon>Actinomadura</taxon>
    </lineage>
</organism>
<feature type="region of interest" description="Disordered" evidence="1">
    <location>
        <begin position="1"/>
        <end position="21"/>
    </location>
</feature>
<gene>
    <name evidence="2" type="ORF">GNZ18_27840</name>
</gene>
<accession>A0A7K1L7G7</accession>
<dbReference type="GO" id="GO:0003989">
    <property type="term" value="F:acetyl-CoA carboxylase activity"/>
    <property type="evidence" value="ECO:0007669"/>
    <property type="project" value="InterPro"/>
</dbReference>
<sequence>MGTSHCDRSEGVPVSDDRPERPFLQIVRGEPSAEEVAALVAVLTARARASAQAPDGADTPRPSRWADRSRLVRGTAAGVATPRGPGAWKAAALPR</sequence>
<protein>
    <submittedName>
        <fullName evidence="2">Acyl-CoA carboxylase subunit epsilon</fullName>
    </submittedName>
</protein>
<reference evidence="2 3" key="1">
    <citation type="submission" date="2019-11" db="EMBL/GenBank/DDBJ databases">
        <authorList>
            <person name="Cao P."/>
        </authorList>
    </citation>
    <scope>NUCLEOTIDE SEQUENCE [LARGE SCALE GENOMIC DNA]</scope>
    <source>
        <strain evidence="2 3">NEAU-AAG5</strain>
    </source>
</reference>
<dbReference type="EMBL" id="WOFH01000011">
    <property type="protein sequence ID" value="MUN40382.1"/>
    <property type="molecule type" value="Genomic_DNA"/>
</dbReference>
<dbReference type="InterPro" id="IPR032716">
    <property type="entry name" value="ACC_epsilon"/>
</dbReference>
<dbReference type="Proteomes" id="UP000432015">
    <property type="component" value="Unassembled WGS sequence"/>
</dbReference>
<feature type="region of interest" description="Disordered" evidence="1">
    <location>
        <begin position="48"/>
        <end position="95"/>
    </location>
</feature>
<evidence type="ECO:0000313" key="3">
    <source>
        <dbReference type="Proteomes" id="UP000432015"/>
    </source>
</evidence>
<dbReference type="Pfam" id="PF13822">
    <property type="entry name" value="ACC_epsilon"/>
    <property type="match status" value="1"/>
</dbReference>
<name>A0A7K1L7G7_9ACTN</name>
<keyword evidence="3" id="KW-1185">Reference proteome</keyword>